<feature type="non-terminal residue" evidence="1">
    <location>
        <position position="134"/>
    </location>
</feature>
<gene>
    <name evidence="1" type="ORF">METZ01_LOCUS502503</name>
</gene>
<evidence type="ECO:0000313" key="1">
    <source>
        <dbReference type="EMBL" id="SVE49649.1"/>
    </source>
</evidence>
<protein>
    <recommendedName>
        <fullName evidence="2">Carbohydrate kinase PfkB domain-containing protein</fullName>
    </recommendedName>
</protein>
<dbReference type="AlphaFoldDB" id="A0A383DZ83"/>
<dbReference type="GO" id="GO:0033786">
    <property type="term" value="F:heptose-1-phosphate adenylyltransferase activity"/>
    <property type="evidence" value="ECO:0007669"/>
    <property type="project" value="TreeGrafter"/>
</dbReference>
<proteinExistence type="predicted"/>
<sequence length="134" mass="15117">MSDNFLSTYSVETIDFLARFNEKYNFDNIRQNLDDLKDLKVLIVGDGIVDEYHYCEPMGKSAKANIIVNRYVENEVFAGGAFAIANHVSSLCDEVQLVTLLGKENSREDFISGNLNPNVEAKFFLREDGPTIVK</sequence>
<reference evidence="1" key="1">
    <citation type="submission" date="2018-05" db="EMBL/GenBank/DDBJ databases">
        <authorList>
            <person name="Lanie J.A."/>
            <person name="Ng W.-L."/>
            <person name="Kazmierczak K.M."/>
            <person name="Andrzejewski T.M."/>
            <person name="Davidsen T.M."/>
            <person name="Wayne K.J."/>
            <person name="Tettelin H."/>
            <person name="Glass J.I."/>
            <person name="Rusch D."/>
            <person name="Podicherti R."/>
            <person name="Tsui H.-C.T."/>
            <person name="Winkler M.E."/>
        </authorList>
    </citation>
    <scope>NUCLEOTIDE SEQUENCE</scope>
</reference>
<dbReference type="InterPro" id="IPR029056">
    <property type="entry name" value="Ribokinase-like"/>
</dbReference>
<dbReference type="PANTHER" id="PTHR46969">
    <property type="entry name" value="BIFUNCTIONAL PROTEIN HLDE"/>
    <property type="match status" value="1"/>
</dbReference>
<dbReference type="PANTHER" id="PTHR46969:SF1">
    <property type="entry name" value="BIFUNCTIONAL PROTEIN HLDE"/>
    <property type="match status" value="1"/>
</dbReference>
<evidence type="ECO:0008006" key="2">
    <source>
        <dbReference type="Google" id="ProtNLM"/>
    </source>
</evidence>
<name>A0A383DZ83_9ZZZZ</name>
<dbReference type="Gene3D" id="3.40.1190.20">
    <property type="match status" value="1"/>
</dbReference>
<dbReference type="GO" id="GO:0033785">
    <property type="term" value="F:heptose 7-phosphate kinase activity"/>
    <property type="evidence" value="ECO:0007669"/>
    <property type="project" value="TreeGrafter"/>
</dbReference>
<dbReference type="GO" id="GO:0005829">
    <property type="term" value="C:cytosol"/>
    <property type="evidence" value="ECO:0007669"/>
    <property type="project" value="TreeGrafter"/>
</dbReference>
<organism evidence="1">
    <name type="scientific">marine metagenome</name>
    <dbReference type="NCBI Taxonomy" id="408172"/>
    <lineage>
        <taxon>unclassified sequences</taxon>
        <taxon>metagenomes</taxon>
        <taxon>ecological metagenomes</taxon>
    </lineage>
</organism>
<accession>A0A383DZ83</accession>
<dbReference type="EMBL" id="UINC01221348">
    <property type="protein sequence ID" value="SVE49649.1"/>
    <property type="molecule type" value="Genomic_DNA"/>
</dbReference>